<gene>
    <name evidence="6" type="primary">xseB</name>
    <name evidence="8" type="ORF">SAMN05443638_11933</name>
</gene>
<keyword evidence="9" id="KW-1185">Reference proteome</keyword>
<dbReference type="InterPro" id="IPR003761">
    <property type="entry name" value="Exonuc_VII_S"/>
</dbReference>
<dbReference type="STRING" id="1533.SAMN05443638_11933"/>
<comment type="function">
    <text evidence="6">Bidirectionally degrades single-stranded DNA into large acid-insoluble oligonucleotides, which are then degraded further into small acid-soluble oligonucleotides.</text>
</comment>
<evidence type="ECO:0000256" key="3">
    <source>
        <dbReference type="ARBA" id="ARBA00022722"/>
    </source>
</evidence>
<comment type="similarity">
    <text evidence="1 6">Belongs to the XseB family.</text>
</comment>
<organism evidence="8 9">
    <name type="scientific">Clostridium fallax</name>
    <dbReference type="NCBI Taxonomy" id="1533"/>
    <lineage>
        <taxon>Bacteria</taxon>
        <taxon>Bacillati</taxon>
        <taxon>Bacillota</taxon>
        <taxon>Clostridia</taxon>
        <taxon>Eubacteriales</taxon>
        <taxon>Clostridiaceae</taxon>
        <taxon>Clostridium</taxon>
    </lineage>
</organism>
<keyword evidence="2 6" id="KW-0963">Cytoplasm</keyword>
<evidence type="ECO:0000256" key="7">
    <source>
        <dbReference type="SAM" id="Coils"/>
    </source>
</evidence>
<evidence type="ECO:0000256" key="5">
    <source>
        <dbReference type="ARBA" id="ARBA00022839"/>
    </source>
</evidence>
<name>A0A1M4XMF9_9CLOT</name>
<dbReference type="PIRSF" id="PIRSF006488">
    <property type="entry name" value="Exonuc_VII_S"/>
    <property type="match status" value="1"/>
</dbReference>
<dbReference type="Proteomes" id="UP000184035">
    <property type="component" value="Unassembled WGS sequence"/>
</dbReference>
<evidence type="ECO:0000256" key="6">
    <source>
        <dbReference type="HAMAP-Rule" id="MF_00337"/>
    </source>
</evidence>
<evidence type="ECO:0000256" key="4">
    <source>
        <dbReference type="ARBA" id="ARBA00022801"/>
    </source>
</evidence>
<comment type="subcellular location">
    <subcellularLocation>
        <location evidence="6">Cytoplasm</location>
    </subcellularLocation>
</comment>
<proteinExistence type="inferred from homology"/>
<evidence type="ECO:0000313" key="9">
    <source>
        <dbReference type="Proteomes" id="UP000184035"/>
    </source>
</evidence>
<dbReference type="PANTHER" id="PTHR34137">
    <property type="entry name" value="EXODEOXYRIBONUCLEASE 7 SMALL SUBUNIT"/>
    <property type="match status" value="1"/>
</dbReference>
<evidence type="ECO:0000256" key="1">
    <source>
        <dbReference type="ARBA" id="ARBA00009998"/>
    </source>
</evidence>
<dbReference type="GO" id="GO:0005829">
    <property type="term" value="C:cytosol"/>
    <property type="evidence" value="ECO:0007669"/>
    <property type="project" value="TreeGrafter"/>
</dbReference>
<dbReference type="GO" id="GO:0008855">
    <property type="term" value="F:exodeoxyribonuclease VII activity"/>
    <property type="evidence" value="ECO:0007669"/>
    <property type="project" value="UniProtKB-UniRule"/>
</dbReference>
<keyword evidence="4 6" id="KW-0378">Hydrolase</keyword>
<dbReference type="AlphaFoldDB" id="A0A1M4XMF9"/>
<dbReference type="GO" id="GO:0006308">
    <property type="term" value="P:DNA catabolic process"/>
    <property type="evidence" value="ECO:0007669"/>
    <property type="project" value="UniProtKB-UniRule"/>
</dbReference>
<evidence type="ECO:0000313" key="8">
    <source>
        <dbReference type="EMBL" id="SHE94601.1"/>
    </source>
</evidence>
<keyword evidence="7" id="KW-0175">Coiled coil</keyword>
<dbReference type="SUPFAM" id="SSF116842">
    <property type="entry name" value="XseB-like"/>
    <property type="match status" value="1"/>
</dbReference>
<dbReference type="RefSeq" id="WP_072896721.1">
    <property type="nucleotide sequence ID" value="NZ_FQVM01000019.1"/>
</dbReference>
<comment type="catalytic activity">
    <reaction evidence="6">
        <text>Exonucleolytic cleavage in either 5'- to 3'- or 3'- to 5'-direction to yield nucleoside 5'-phosphates.</text>
        <dbReference type="EC" id="3.1.11.6"/>
    </reaction>
</comment>
<dbReference type="Pfam" id="PF02609">
    <property type="entry name" value="Exonuc_VII_S"/>
    <property type="match status" value="1"/>
</dbReference>
<keyword evidence="3 6" id="KW-0540">Nuclease</keyword>
<dbReference type="PANTHER" id="PTHR34137:SF1">
    <property type="entry name" value="EXODEOXYRIBONUCLEASE 7 SMALL SUBUNIT"/>
    <property type="match status" value="1"/>
</dbReference>
<protein>
    <recommendedName>
        <fullName evidence="6">Exodeoxyribonuclease 7 small subunit</fullName>
        <ecNumber evidence="6">3.1.11.6</ecNumber>
    </recommendedName>
    <alternativeName>
        <fullName evidence="6">Exodeoxyribonuclease VII small subunit</fullName>
        <shortName evidence="6">Exonuclease VII small subunit</shortName>
    </alternativeName>
</protein>
<feature type="coiled-coil region" evidence="7">
    <location>
        <begin position="1"/>
        <end position="70"/>
    </location>
</feature>
<reference evidence="8 9" key="1">
    <citation type="submission" date="2016-11" db="EMBL/GenBank/DDBJ databases">
        <authorList>
            <person name="Jaros S."/>
            <person name="Januszkiewicz K."/>
            <person name="Wedrychowicz H."/>
        </authorList>
    </citation>
    <scope>NUCLEOTIDE SEQUENCE [LARGE SCALE GENOMIC DNA]</scope>
    <source>
        <strain evidence="8 9">DSM 2631</strain>
    </source>
</reference>
<accession>A0A1M4XMF9</accession>
<dbReference type="HAMAP" id="MF_00337">
    <property type="entry name" value="Exonuc_7_S"/>
    <property type="match status" value="1"/>
</dbReference>
<sequence>MARKKESYSDLVNKLEDLINNLENEDLDLEDSMKSYEDGVSLINKIYKMLKEYEGKIEIINTNIEKELKE</sequence>
<dbReference type="InterPro" id="IPR037004">
    <property type="entry name" value="Exonuc_VII_ssu_sf"/>
</dbReference>
<dbReference type="GO" id="GO:0009318">
    <property type="term" value="C:exodeoxyribonuclease VII complex"/>
    <property type="evidence" value="ECO:0007669"/>
    <property type="project" value="UniProtKB-UniRule"/>
</dbReference>
<dbReference type="EMBL" id="FQVM01000019">
    <property type="protein sequence ID" value="SHE94601.1"/>
    <property type="molecule type" value="Genomic_DNA"/>
</dbReference>
<keyword evidence="5 6" id="KW-0269">Exonuclease</keyword>
<evidence type="ECO:0000256" key="2">
    <source>
        <dbReference type="ARBA" id="ARBA00022490"/>
    </source>
</evidence>
<comment type="subunit">
    <text evidence="6">Heterooligomer composed of large and small subunits.</text>
</comment>
<dbReference type="EC" id="3.1.11.6" evidence="6"/>
<dbReference type="Gene3D" id="1.10.287.1040">
    <property type="entry name" value="Exonuclease VII, small subunit"/>
    <property type="match status" value="1"/>
</dbReference>
<dbReference type="NCBIfam" id="TIGR01280">
    <property type="entry name" value="xseB"/>
    <property type="match status" value="1"/>
</dbReference>